<proteinExistence type="predicted"/>
<accession>A0A1F7VH14</accession>
<name>A0A1F7VH14_9BACT</name>
<dbReference type="EMBL" id="MGES01000010">
    <property type="protein sequence ID" value="OGL89257.1"/>
    <property type="molecule type" value="Genomic_DNA"/>
</dbReference>
<sequence>MPSVGAQLDNARNRASLSPSFREGGVSIMANPTNMPQYGDEGGEEETDAEGMNGDYGYGTSAGDEVEDEMDEPFEDEGEGNEEDDDSAAEQQRGILQAAGGQALASSATKKLDPMDNVKFVTLDWWIWILFTPKGWVSYLKVDSYINPTEVTIRLTILKVLFWTVLGVAGLFLVIIAVIVSVEMHPAFIILKFWIGVFS</sequence>
<dbReference type="STRING" id="1802410.A3H75_00915"/>
<dbReference type="AlphaFoldDB" id="A0A1F7VH14"/>
<dbReference type="Proteomes" id="UP000176678">
    <property type="component" value="Unassembled WGS sequence"/>
</dbReference>
<organism evidence="3 4">
    <name type="scientific">Candidatus Uhrbacteria bacterium RIFCSPLOWO2_02_FULL_51_9</name>
    <dbReference type="NCBI Taxonomy" id="1802410"/>
    <lineage>
        <taxon>Bacteria</taxon>
        <taxon>Candidatus Uhriibacteriota</taxon>
    </lineage>
</organism>
<evidence type="ECO:0000256" key="2">
    <source>
        <dbReference type="SAM" id="Phobius"/>
    </source>
</evidence>
<feature type="region of interest" description="Disordered" evidence="1">
    <location>
        <begin position="1"/>
        <end position="91"/>
    </location>
</feature>
<keyword evidence="2" id="KW-0812">Transmembrane</keyword>
<evidence type="ECO:0000256" key="1">
    <source>
        <dbReference type="SAM" id="MobiDB-lite"/>
    </source>
</evidence>
<keyword evidence="2" id="KW-1133">Transmembrane helix</keyword>
<reference evidence="3 4" key="1">
    <citation type="journal article" date="2016" name="Nat. Commun.">
        <title>Thousands of microbial genomes shed light on interconnected biogeochemical processes in an aquifer system.</title>
        <authorList>
            <person name="Anantharaman K."/>
            <person name="Brown C.T."/>
            <person name="Hug L.A."/>
            <person name="Sharon I."/>
            <person name="Castelle C.J."/>
            <person name="Probst A.J."/>
            <person name="Thomas B.C."/>
            <person name="Singh A."/>
            <person name="Wilkins M.J."/>
            <person name="Karaoz U."/>
            <person name="Brodie E.L."/>
            <person name="Williams K.H."/>
            <person name="Hubbard S.S."/>
            <person name="Banfield J.F."/>
        </authorList>
    </citation>
    <scope>NUCLEOTIDE SEQUENCE [LARGE SCALE GENOMIC DNA]</scope>
</reference>
<protein>
    <submittedName>
        <fullName evidence="3">Uncharacterized protein</fullName>
    </submittedName>
</protein>
<evidence type="ECO:0000313" key="4">
    <source>
        <dbReference type="Proteomes" id="UP000176678"/>
    </source>
</evidence>
<keyword evidence="2" id="KW-0472">Membrane</keyword>
<comment type="caution">
    <text evidence="3">The sequence shown here is derived from an EMBL/GenBank/DDBJ whole genome shotgun (WGS) entry which is preliminary data.</text>
</comment>
<evidence type="ECO:0000313" key="3">
    <source>
        <dbReference type="EMBL" id="OGL89257.1"/>
    </source>
</evidence>
<feature type="compositionally biased region" description="Acidic residues" evidence="1">
    <location>
        <begin position="64"/>
        <end position="88"/>
    </location>
</feature>
<feature type="transmembrane region" description="Helical" evidence="2">
    <location>
        <begin position="160"/>
        <end position="182"/>
    </location>
</feature>
<gene>
    <name evidence="3" type="ORF">A3H75_00915</name>
</gene>